<proteinExistence type="predicted"/>
<comment type="caution">
    <text evidence="3">The sequence shown here is derived from an EMBL/GenBank/DDBJ whole genome shotgun (WGS) entry which is preliminary data.</text>
</comment>
<dbReference type="RefSeq" id="WP_165299174.1">
    <property type="nucleotide sequence ID" value="NZ_JAAKZZ010000119.1"/>
</dbReference>
<gene>
    <name evidence="3" type="ORF">G5C65_14220</name>
</gene>
<reference evidence="3 4" key="1">
    <citation type="submission" date="2020-02" db="EMBL/GenBank/DDBJ databases">
        <title>Whole-genome analyses of novel actinobacteria.</title>
        <authorList>
            <person name="Sahin N."/>
            <person name="Tatar D."/>
        </authorList>
    </citation>
    <scope>NUCLEOTIDE SEQUENCE [LARGE SCALE GENOMIC DNA]</scope>
    <source>
        <strain evidence="3 4">SB3404</strain>
    </source>
</reference>
<dbReference type="AlphaFoldDB" id="A0A6G4WW26"/>
<keyword evidence="1" id="KW-0175">Coiled coil</keyword>
<evidence type="ECO:0000256" key="1">
    <source>
        <dbReference type="SAM" id="Coils"/>
    </source>
</evidence>
<keyword evidence="4" id="KW-1185">Reference proteome</keyword>
<evidence type="ECO:0000313" key="3">
    <source>
        <dbReference type="EMBL" id="NGO69489.1"/>
    </source>
</evidence>
<name>A0A6G4WW26_9ACTN</name>
<dbReference type="Proteomes" id="UP000477722">
    <property type="component" value="Unassembled WGS sequence"/>
</dbReference>
<accession>A0A6G4WW26</accession>
<evidence type="ECO:0000313" key="4">
    <source>
        <dbReference type="Proteomes" id="UP000477722"/>
    </source>
</evidence>
<organism evidence="3 4">
    <name type="scientific">Streptomyces boncukensis</name>
    <dbReference type="NCBI Taxonomy" id="2711219"/>
    <lineage>
        <taxon>Bacteria</taxon>
        <taxon>Bacillati</taxon>
        <taxon>Actinomycetota</taxon>
        <taxon>Actinomycetes</taxon>
        <taxon>Kitasatosporales</taxon>
        <taxon>Streptomycetaceae</taxon>
        <taxon>Streptomyces</taxon>
    </lineage>
</organism>
<feature type="compositionally biased region" description="Low complexity" evidence="2">
    <location>
        <begin position="7"/>
        <end position="17"/>
    </location>
</feature>
<evidence type="ECO:0000256" key="2">
    <source>
        <dbReference type="SAM" id="MobiDB-lite"/>
    </source>
</evidence>
<feature type="region of interest" description="Disordered" evidence="2">
    <location>
        <begin position="1"/>
        <end position="30"/>
    </location>
</feature>
<dbReference type="EMBL" id="JAAKZZ010000119">
    <property type="protein sequence ID" value="NGO69489.1"/>
    <property type="molecule type" value="Genomic_DNA"/>
</dbReference>
<sequence>MSQDAVPDPGAAESAPDPAEPGPPGGASQGLLAQMEEMMAALNADLSRLDAELQSSQAEERES</sequence>
<feature type="coiled-coil region" evidence="1">
    <location>
        <begin position="32"/>
        <end position="59"/>
    </location>
</feature>
<protein>
    <submittedName>
        <fullName evidence="3">Uncharacterized protein</fullName>
    </submittedName>
</protein>